<dbReference type="Proteomes" id="UP000239907">
    <property type="component" value="Unassembled WGS sequence"/>
</dbReference>
<keyword evidence="10 12" id="KW-0472">Membrane</keyword>
<evidence type="ECO:0000256" key="4">
    <source>
        <dbReference type="ARBA" id="ARBA00022692"/>
    </source>
</evidence>
<dbReference type="GO" id="GO:0004768">
    <property type="term" value="F:stearoyl-CoA 9-desaturase activity"/>
    <property type="evidence" value="ECO:0007669"/>
    <property type="project" value="InterPro"/>
</dbReference>
<keyword evidence="8" id="KW-0408">Iron</keyword>
<dbReference type="PANTHER" id="PTHR11351:SF31">
    <property type="entry name" value="DESATURASE 1, ISOFORM A-RELATED"/>
    <property type="match status" value="1"/>
</dbReference>
<evidence type="ECO:0000256" key="6">
    <source>
        <dbReference type="ARBA" id="ARBA00022989"/>
    </source>
</evidence>
<organism evidence="14 15">
    <name type="scientific">Rubritalea profundi</name>
    <dbReference type="NCBI Taxonomy" id="1658618"/>
    <lineage>
        <taxon>Bacteria</taxon>
        <taxon>Pseudomonadati</taxon>
        <taxon>Verrucomicrobiota</taxon>
        <taxon>Verrucomicrobiia</taxon>
        <taxon>Verrucomicrobiales</taxon>
        <taxon>Rubritaleaceae</taxon>
        <taxon>Rubritalea</taxon>
    </lineage>
</organism>
<dbReference type="GO" id="GO:0006636">
    <property type="term" value="P:unsaturated fatty acid biosynthetic process"/>
    <property type="evidence" value="ECO:0007669"/>
    <property type="project" value="InterPro"/>
</dbReference>
<evidence type="ECO:0000256" key="11">
    <source>
        <dbReference type="ARBA" id="ARBA00023160"/>
    </source>
</evidence>
<keyword evidence="11" id="KW-0275">Fatty acid biosynthesis</keyword>
<evidence type="ECO:0000256" key="12">
    <source>
        <dbReference type="SAM" id="Phobius"/>
    </source>
</evidence>
<keyword evidence="15" id="KW-1185">Reference proteome</keyword>
<dbReference type="RefSeq" id="WP_105043226.1">
    <property type="nucleotide sequence ID" value="NZ_MQWA01000001.1"/>
</dbReference>
<keyword evidence="7" id="KW-0560">Oxidoreductase</keyword>
<evidence type="ECO:0000256" key="9">
    <source>
        <dbReference type="ARBA" id="ARBA00023098"/>
    </source>
</evidence>
<dbReference type="InterPro" id="IPR005804">
    <property type="entry name" value="FA_desaturase_dom"/>
</dbReference>
<feature type="transmembrane region" description="Helical" evidence="12">
    <location>
        <begin position="161"/>
        <end position="180"/>
    </location>
</feature>
<sequence length="380" mass="43538">MFKDFPFHRVNWKTSTFIMVTTIVALIGSPWYFIKYGGEMPLSLLIFQIALCLFFCSATIMSITLGYHRLFSHLSFKAKWPVKLATLVMGAAAYENSCLSWASDHRHHHKHVDHDGDPYDISRGFFYAHVGWLLFKLDPMPLMNNVNDLKKDKLVMWQDKWVHLIGFVAGIVIPSLFGLWLDGTRGFLGCLLLTGFLRIVIVQHCTFFINSACHTLGTRPYNSGNTARDSAIMALFTCGEGYHNYHHAFQHDYRNGVKSWQFDPTKWAIWLLSKMGLTSNLRRVPDEKIILAEVREAQRLLEQKRVKAGIDKADESCPKRKIAEEGFEALSSVLSERYTLIENAISTKVDLSKTKVSELEREIRTLVRKITKFKPSLATK</sequence>
<comment type="caution">
    <text evidence="14">The sequence shown here is derived from an EMBL/GenBank/DDBJ whole genome shotgun (WGS) entry which is preliminary data.</text>
</comment>
<feature type="transmembrane region" description="Helical" evidence="12">
    <location>
        <begin position="12"/>
        <end position="33"/>
    </location>
</feature>
<dbReference type="OrthoDB" id="9768289at2"/>
<evidence type="ECO:0000313" key="15">
    <source>
        <dbReference type="Proteomes" id="UP000239907"/>
    </source>
</evidence>
<dbReference type="Pfam" id="PF00487">
    <property type="entry name" value="FA_desaturase"/>
    <property type="match status" value="1"/>
</dbReference>
<keyword evidence="5" id="KW-0276">Fatty acid metabolism</keyword>
<dbReference type="PRINTS" id="PR00075">
    <property type="entry name" value="FACDDSATRASE"/>
</dbReference>
<evidence type="ECO:0000256" key="2">
    <source>
        <dbReference type="ARBA" id="ARBA00008749"/>
    </source>
</evidence>
<keyword evidence="9" id="KW-0443">Lipid metabolism</keyword>
<evidence type="ECO:0000256" key="1">
    <source>
        <dbReference type="ARBA" id="ARBA00004141"/>
    </source>
</evidence>
<evidence type="ECO:0000259" key="13">
    <source>
        <dbReference type="Pfam" id="PF00487"/>
    </source>
</evidence>
<evidence type="ECO:0000256" key="7">
    <source>
        <dbReference type="ARBA" id="ARBA00023002"/>
    </source>
</evidence>
<protein>
    <submittedName>
        <fullName evidence="14">Acyl-CoA desaturase</fullName>
    </submittedName>
</protein>
<dbReference type="AlphaFoldDB" id="A0A2S7U307"/>
<name>A0A2S7U307_9BACT</name>
<dbReference type="InterPro" id="IPR015876">
    <property type="entry name" value="Acyl-CoA_DS"/>
</dbReference>
<feature type="domain" description="Fatty acid desaturase" evidence="13">
    <location>
        <begin position="50"/>
        <end position="257"/>
    </location>
</feature>
<evidence type="ECO:0000313" key="14">
    <source>
        <dbReference type="EMBL" id="PQJ28732.1"/>
    </source>
</evidence>
<dbReference type="PIRSF" id="PIRSF000345">
    <property type="entry name" value="OLE1"/>
    <property type="match status" value="1"/>
</dbReference>
<keyword evidence="6 12" id="KW-1133">Transmembrane helix</keyword>
<comment type="subcellular location">
    <subcellularLocation>
        <location evidence="1">Membrane</location>
        <topology evidence="1">Multi-pass membrane protein</topology>
    </subcellularLocation>
</comment>
<keyword evidence="4 12" id="KW-0812">Transmembrane</keyword>
<accession>A0A2S7U307</accession>
<keyword evidence="3" id="KW-0444">Lipid biosynthesis</keyword>
<evidence type="ECO:0000256" key="10">
    <source>
        <dbReference type="ARBA" id="ARBA00023136"/>
    </source>
</evidence>
<gene>
    <name evidence="14" type="ORF">BSZ32_09620</name>
</gene>
<dbReference type="InterPro" id="IPR009160">
    <property type="entry name" value="Acyl-CoA_deSatase_haem/ster-bd"/>
</dbReference>
<evidence type="ECO:0000256" key="5">
    <source>
        <dbReference type="ARBA" id="ARBA00022832"/>
    </source>
</evidence>
<dbReference type="PANTHER" id="PTHR11351">
    <property type="entry name" value="ACYL-COA DESATURASE"/>
    <property type="match status" value="1"/>
</dbReference>
<evidence type="ECO:0000256" key="8">
    <source>
        <dbReference type="ARBA" id="ARBA00023004"/>
    </source>
</evidence>
<reference evidence="14 15" key="1">
    <citation type="submission" date="2016-12" db="EMBL/GenBank/DDBJ databases">
        <title>Study of bacterial adaptation to deep sea.</title>
        <authorList>
            <person name="Song J."/>
            <person name="Yoshizawa S."/>
            <person name="Kogure K."/>
        </authorList>
    </citation>
    <scope>NUCLEOTIDE SEQUENCE [LARGE SCALE GENOMIC DNA]</scope>
    <source>
        <strain evidence="14 15">SAORIC-165</strain>
    </source>
</reference>
<evidence type="ECO:0000256" key="3">
    <source>
        <dbReference type="ARBA" id="ARBA00022516"/>
    </source>
</evidence>
<dbReference type="CDD" id="cd03505">
    <property type="entry name" value="Delta9-FADS-like"/>
    <property type="match status" value="1"/>
</dbReference>
<dbReference type="EMBL" id="MQWA01000001">
    <property type="protein sequence ID" value="PQJ28732.1"/>
    <property type="molecule type" value="Genomic_DNA"/>
</dbReference>
<feature type="transmembrane region" description="Helical" evidence="12">
    <location>
        <begin position="45"/>
        <end position="67"/>
    </location>
</feature>
<comment type="similarity">
    <text evidence="2">Belongs to the fatty acid desaturase type 2 family.</text>
</comment>
<proteinExistence type="inferred from homology"/>
<dbReference type="GO" id="GO:0016020">
    <property type="term" value="C:membrane"/>
    <property type="evidence" value="ECO:0007669"/>
    <property type="project" value="UniProtKB-SubCell"/>
</dbReference>